<dbReference type="EMBL" id="RKRA01000001">
    <property type="protein sequence ID" value="RPF26714.1"/>
    <property type="molecule type" value="Genomic_DNA"/>
</dbReference>
<dbReference type="Gene3D" id="3.30.70.1450">
    <property type="entry name" value="Regulator of K+ conductance, C-terminal domain"/>
    <property type="match status" value="1"/>
</dbReference>
<proteinExistence type="predicted"/>
<reference evidence="2 3" key="1">
    <citation type="submission" date="2018-11" db="EMBL/GenBank/DDBJ databases">
        <title>Sequencing the genomes of 1000 actinobacteria strains.</title>
        <authorList>
            <person name="Klenk H.-P."/>
        </authorList>
    </citation>
    <scope>NUCLEOTIDE SEQUENCE [LARGE SCALE GENOMIC DNA]</scope>
    <source>
        <strain evidence="2 3">DSM 14418</strain>
    </source>
</reference>
<comment type="caution">
    <text evidence="2">The sequence shown here is derived from an EMBL/GenBank/DDBJ whole genome shotgun (WGS) entry which is preliminary data.</text>
</comment>
<dbReference type="Pfam" id="PF25991">
    <property type="entry name" value="KhtT_N"/>
    <property type="match status" value="1"/>
</dbReference>
<dbReference type="PANTHER" id="PTHR30445">
    <property type="entry name" value="K(+)_H(+) ANTIPORTER SUBUNIT KHTT"/>
    <property type="match status" value="1"/>
</dbReference>
<dbReference type="AlphaFoldDB" id="A0A3N4Z4C0"/>
<dbReference type="InterPro" id="IPR006037">
    <property type="entry name" value="RCK_C"/>
</dbReference>
<dbReference type="InterPro" id="IPR036721">
    <property type="entry name" value="RCK_C_sf"/>
</dbReference>
<dbReference type="PROSITE" id="PS51202">
    <property type="entry name" value="RCK_C"/>
    <property type="match status" value="1"/>
</dbReference>
<keyword evidence="3" id="KW-1185">Reference proteome</keyword>
<dbReference type="RefSeq" id="WP_123915692.1">
    <property type="nucleotide sequence ID" value="NZ_RKRA01000001.1"/>
</dbReference>
<dbReference type="SUPFAM" id="SSF116726">
    <property type="entry name" value="TrkA C-terminal domain-like"/>
    <property type="match status" value="1"/>
</dbReference>
<dbReference type="InterPro" id="IPR050144">
    <property type="entry name" value="AAE_transporter"/>
</dbReference>
<dbReference type="GO" id="GO:0008324">
    <property type="term" value="F:monoatomic cation transmembrane transporter activity"/>
    <property type="evidence" value="ECO:0007669"/>
    <property type="project" value="InterPro"/>
</dbReference>
<dbReference type="Pfam" id="PF02080">
    <property type="entry name" value="TrkA_C"/>
    <property type="match status" value="1"/>
</dbReference>
<evidence type="ECO:0000259" key="1">
    <source>
        <dbReference type="PROSITE" id="PS51202"/>
    </source>
</evidence>
<dbReference type="OrthoDB" id="3865600at2"/>
<dbReference type="PIRSF" id="PIRSF005028">
    <property type="entry name" value="KhtT"/>
    <property type="match status" value="1"/>
</dbReference>
<dbReference type="GO" id="GO:0006813">
    <property type="term" value="P:potassium ion transport"/>
    <property type="evidence" value="ECO:0007669"/>
    <property type="project" value="InterPro"/>
</dbReference>
<feature type="domain" description="RCK C-terminal" evidence="1">
    <location>
        <begin position="73"/>
        <end position="159"/>
    </location>
</feature>
<sequence length="161" mass="16977">MEIVETLLPGVGIRYELSTREGRSIGLVVHRDGEVDLFSYAEDDPDEATDTVHLQAEEATALAELMGAPRVTQRFADLSREVPGLVSARLTVEPGSRYDGAVLGDTQARTRTGCSVVAIVRRDDVVTAPGPDASLRGGDVLVAIGGEAGLHELGALLDEPA</sequence>
<accession>A0A3N4Z4C0</accession>
<name>A0A3N4Z4C0_9MICO</name>
<dbReference type="InterPro" id="IPR026278">
    <property type="entry name" value="KhtT"/>
</dbReference>
<organism evidence="2 3">
    <name type="scientific">Georgenia muralis</name>
    <dbReference type="NCBI Taxonomy" id="154117"/>
    <lineage>
        <taxon>Bacteria</taxon>
        <taxon>Bacillati</taxon>
        <taxon>Actinomycetota</taxon>
        <taxon>Actinomycetes</taxon>
        <taxon>Micrococcales</taxon>
        <taxon>Bogoriellaceae</taxon>
        <taxon>Georgenia</taxon>
    </lineage>
</organism>
<evidence type="ECO:0000313" key="2">
    <source>
        <dbReference type="EMBL" id="RPF26714.1"/>
    </source>
</evidence>
<dbReference type="InterPro" id="IPR058776">
    <property type="entry name" value="KhtT-like_N"/>
</dbReference>
<dbReference type="PANTHER" id="PTHR30445:SF8">
    <property type="entry name" value="K(+)_H(+) ANTIPORTER SUBUNIT KHTT"/>
    <property type="match status" value="1"/>
</dbReference>
<evidence type="ECO:0000313" key="3">
    <source>
        <dbReference type="Proteomes" id="UP000280726"/>
    </source>
</evidence>
<dbReference type="Proteomes" id="UP000280726">
    <property type="component" value="Unassembled WGS sequence"/>
</dbReference>
<gene>
    <name evidence="2" type="ORF">EDD32_1164</name>
</gene>
<protein>
    <submittedName>
        <fullName evidence="2">Potassium/proton antiporter regulatory subunit (CPA2 family)</fullName>
    </submittedName>
</protein>